<keyword evidence="6" id="KW-0408">Iron</keyword>
<reference evidence="9" key="1">
    <citation type="submission" date="2016-10" db="EMBL/GenBank/DDBJ databases">
        <authorList>
            <person name="Varghese N."/>
            <person name="Submissions S."/>
        </authorList>
    </citation>
    <scope>NUCLEOTIDE SEQUENCE [LARGE SCALE GENOMIC DNA]</scope>
    <source>
        <strain evidence="9">CGMCC 4.2126</strain>
    </source>
</reference>
<keyword evidence="9" id="KW-1185">Reference proteome</keyword>
<evidence type="ECO:0000256" key="3">
    <source>
        <dbReference type="ARBA" id="ARBA00022617"/>
    </source>
</evidence>
<protein>
    <submittedName>
        <fullName evidence="8">Pentalenolactone synthase</fullName>
    </submittedName>
</protein>
<keyword evidence="5" id="KW-0560">Oxidoreductase</keyword>
<keyword evidence="3" id="KW-0349">Heme</keyword>
<dbReference type="PANTHER" id="PTHR46696">
    <property type="entry name" value="P450, PUTATIVE (EUROFUNG)-RELATED"/>
    <property type="match status" value="1"/>
</dbReference>
<evidence type="ECO:0000256" key="1">
    <source>
        <dbReference type="ARBA" id="ARBA00001971"/>
    </source>
</evidence>
<dbReference type="Pfam" id="PF00067">
    <property type="entry name" value="p450"/>
    <property type="match status" value="1"/>
</dbReference>
<evidence type="ECO:0000256" key="5">
    <source>
        <dbReference type="ARBA" id="ARBA00023002"/>
    </source>
</evidence>
<dbReference type="GO" id="GO:0020037">
    <property type="term" value="F:heme binding"/>
    <property type="evidence" value="ECO:0007669"/>
    <property type="project" value="InterPro"/>
</dbReference>
<comment type="cofactor">
    <cofactor evidence="1">
        <name>heme</name>
        <dbReference type="ChEBI" id="CHEBI:30413"/>
    </cofactor>
</comment>
<dbReference type="CDD" id="cd11031">
    <property type="entry name" value="Cyp158A-like"/>
    <property type="match status" value="1"/>
</dbReference>
<evidence type="ECO:0000256" key="7">
    <source>
        <dbReference type="ARBA" id="ARBA00023033"/>
    </source>
</evidence>
<accession>A0A1I3WWT0</accession>
<dbReference type="InterPro" id="IPR036396">
    <property type="entry name" value="Cyt_P450_sf"/>
</dbReference>
<evidence type="ECO:0000256" key="6">
    <source>
        <dbReference type="ARBA" id="ARBA00023004"/>
    </source>
</evidence>
<sequence length="439" mass="47875">MPAGFFRHTAGAVLPNAPAGDTFDSGPAVEPWGCFPAMDDQNTDHTGHADDLPRLPFTRDDPLQVPEMYRALRAARPVTRVRTQAGDLAWLVSGYEEARQAFADPRLGRSAPDPERAARISGSVLLGGPRGDIETEKAEHERMRRMLAPAFSARRMSALGPHVQQLVDELLDHLAELPRPADLREEFSVPLPVLVICELLGVPYGDRGHFRKLAEAMTDLSDPRRAEAAMTELADYTRAILVDKRADPADDVFSDLATMEAPDEEIATLAAGLLFAGHETTVNRIDYGVLLLLGNPAQRDALVADPSLTAPAVEEILRMAAPGNHGLPRYAHEDVSIGGVTIRRGEAVLIVTTAANRDERTFPEPDRFDIGRPLGDPQLAFGYAARYCIGASLARVELRSVFGTLFRRFPTLELAVPAGELVERETSLTGGFTRIPVTW</sequence>
<dbReference type="GO" id="GO:0016705">
    <property type="term" value="F:oxidoreductase activity, acting on paired donors, with incorporation or reduction of molecular oxygen"/>
    <property type="evidence" value="ECO:0007669"/>
    <property type="project" value="InterPro"/>
</dbReference>
<dbReference type="PRINTS" id="PR00359">
    <property type="entry name" value="BP450"/>
</dbReference>
<dbReference type="SUPFAM" id="SSF48264">
    <property type="entry name" value="Cytochrome P450"/>
    <property type="match status" value="1"/>
</dbReference>
<proteinExistence type="inferred from homology"/>
<dbReference type="EMBL" id="FOQY01000017">
    <property type="protein sequence ID" value="SFK11397.1"/>
    <property type="molecule type" value="Genomic_DNA"/>
</dbReference>
<keyword evidence="4" id="KW-0479">Metal-binding</keyword>
<organism evidence="8 9">
    <name type="scientific">Streptosporangium canum</name>
    <dbReference type="NCBI Taxonomy" id="324952"/>
    <lineage>
        <taxon>Bacteria</taxon>
        <taxon>Bacillati</taxon>
        <taxon>Actinomycetota</taxon>
        <taxon>Actinomycetes</taxon>
        <taxon>Streptosporangiales</taxon>
        <taxon>Streptosporangiaceae</taxon>
        <taxon>Streptosporangium</taxon>
    </lineage>
</organism>
<dbReference type="GO" id="GO:0005506">
    <property type="term" value="F:iron ion binding"/>
    <property type="evidence" value="ECO:0007669"/>
    <property type="project" value="InterPro"/>
</dbReference>
<dbReference type="Proteomes" id="UP000199111">
    <property type="component" value="Unassembled WGS sequence"/>
</dbReference>
<dbReference type="FunFam" id="1.10.630.10:FF:000018">
    <property type="entry name" value="Cytochrome P450 monooxygenase"/>
    <property type="match status" value="1"/>
</dbReference>
<gene>
    <name evidence="8" type="ORF">SAMN05216275_117155</name>
</gene>
<dbReference type="AlphaFoldDB" id="A0A1I3WWT0"/>
<name>A0A1I3WWT0_9ACTN</name>
<evidence type="ECO:0000256" key="2">
    <source>
        <dbReference type="ARBA" id="ARBA00010617"/>
    </source>
</evidence>
<dbReference type="GO" id="GO:0004497">
    <property type="term" value="F:monooxygenase activity"/>
    <property type="evidence" value="ECO:0007669"/>
    <property type="project" value="UniProtKB-KW"/>
</dbReference>
<evidence type="ECO:0000256" key="4">
    <source>
        <dbReference type="ARBA" id="ARBA00022723"/>
    </source>
</evidence>
<dbReference type="PANTHER" id="PTHR46696:SF5">
    <property type="entry name" value="CYTOCHROME P450 BJ-1"/>
    <property type="match status" value="1"/>
</dbReference>
<evidence type="ECO:0000313" key="8">
    <source>
        <dbReference type="EMBL" id="SFK11397.1"/>
    </source>
</evidence>
<keyword evidence="7" id="KW-0503">Monooxygenase</keyword>
<dbReference type="Gene3D" id="1.10.630.10">
    <property type="entry name" value="Cytochrome P450"/>
    <property type="match status" value="1"/>
</dbReference>
<dbReference type="InterPro" id="IPR001128">
    <property type="entry name" value="Cyt_P450"/>
</dbReference>
<dbReference type="InterPro" id="IPR002397">
    <property type="entry name" value="Cyt_P450_B"/>
</dbReference>
<comment type="similarity">
    <text evidence="2">Belongs to the cytochrome P450 family.</text>
</comment>
<dbReference type="PRINTS" id="PR00385">
    <property type="entry name" value="P450"/>
</dbReference>
<evidence type="ECO:0000313" key="9">
    <source>
        <dbReference type="Proteomes" id="UP000199111"/>
    </source>
</evidence>